<sequence length="418" mass="47377">MYIKHSIRVSGMRILIIGSGFAPIHKKLKLLGHRLFIIPDPKRKINLNEDNLYDGINFPENEDDIELLARNICINKTIFSIDRVIAFNEKWQQIAARVAGYAELPIITDEQLVNRTVDKYLMRKHLEMNNFLTIKFEKIAQYSDLAPALTRVGFPAILKPLSGEASRDILLIHDEESYHQLEPILCKKINETFILESFVSGDEYSVEAVSYHHQHHILAITKKYKNDQFVEVGHVLPAPLTAGQEDQISKYIQNFLHTMNFNNTPSHTEIIISNMGPVVIESHTRPGGDNIYRLLEYSTGIDLMNLVAKINTESVEESDLCKRKDCCYSAIWYSSPEGNDNFVLDSVHGLEEARNRNNIKNITMLTKPGDTARSVTNSFDRSAFAIATGATANEALSTAQDALSEITLTYKYCKKQKS</sequence>
<dbReference type="PANTHER" id="PTHR43585">
    <property type="entry name" value="FUMIPYRROLE BIOSYNTHESIS PROTEIN C"/>
    <property type="match status" value="1"/>
</dbReference>
<evidence type="ECO:0000256" key="3">
    <source>
        <dbReference type="ARBA" id="ARBA00022840"/>
    </source>
</evidence>
<dbReference type="Proteomes" id="UP000032869">
    <property type="component" value="Unassembled WGS sequence"/>
</dbReference>
<accession>A0ABR4V0U5</accession>
<keyword evidence="1" id="KW-0436">Ligase</keyword>
<proteinExistence type="predicted"/>
<keyword evidence="3 4" id="KW-0067">ATP-binding</keyword>
<dbReference type="Pfam" id="PF18603">
    <property type="entry name" value="LAL_C2"/>
    <property type="match status" value="1"/>
</dbReference>
<gene>
    <name evidence="6" type="ORF">JV35_06020</name>
</gene>
<name>A0ABR4V0U5_9GAMM</name>
<dbReference type="InterPro" id="IPR052032">
    <property type="entry name" value="ATP-dep_AA_Ligase"/>
</dbReference>
<dbReference type="Pfam" id="PF13535">
    <property type="entry name" value="ATP-grasp_4"/>
    <property type="match status" value="1"/>
</dbReference>
<feature type="domain" description="ATP-grasp" evidence="5">
    <location>
        <begin position="123"/>
        <end position="312"/>
    </location>
</feature>
<evidence type="ECO:0000256" key="2">
    <source>
        <dbReference type="ARBA" id="ARBA00022741"/>
    </source>
</evidence>
<dbReference type="EMBL" id="JQHL01000002">
    <property type="protein sequence ID" value="KFX20757.1"/>
    <property type="molecule type" value="Genomic_DNA"/>
</dbReference>
<dbReference type="SUPFAM" id="SSF56059">
    <property type="entry name" value="Glutathione synthetase ATP-binding domain-like"/>
    <property type="match status" value="1"/>
</dbReference>
<evidence type="ECO:0000256" key="1">
    <source>
        <dbReference type="ARBA" id="ARBA00022598"/>
    </source>
</evidence>
<dbReference type="InterPro" id="IPR040570">
    <property type="entry name" value="LAL_C2"/>
</dbReference>
<protein>
    <recommendedName>
        <fullName evidence="5">ATP-grasp domain-containing protein</fullName>
    </recommendedName>
</protein>
<dbReference type="PANTHER" id="PTHR43585:SF2">
    <property type="entry name" value="ATP-GRASP ENZYME FSQD"/>
    <property type="match status" value="1"/>
</dbReference>
<dbReference type="InterPro" id="IPR011761">
    <property type="entry name" value="ATP-grasp"/>
</dbReference>
<dbReference type="Gene3D" id="3.30.470.20">
    <property type="entry name" value="ATP-grasp fold, B domain"/>
    <property type="match status" value="1"/>
</dbReference>
<reference evidence="6 7" key="1">
    <citation type="submission" date="2014-08" db="EMBL/GenBank/DDBJ databases">
        <title>Genome sequences of NCPPB Pectobacterium isolates.</title>
        <authorList>
            <person name="Glover R.H."/>
            <person name="Sapp M."/>
            <person name="Elphinstone J."/>
        </authorList>
    </citation>
    <scope>NUCLEOTIDE SEQUENCE [LARGE SCALE GENOMIC DNA]</scope>
    <source>
        <strain evidence="6 7">NCPPB 2793</strain>
    </source>
</reference>
<organism evidence="6 7">
    <name type="scientific">Pectobacterium betavasculorum</name>
    <dbReference type="NCBI Taxonomy" id="55207"/>
    <lineage>
        <taxon>Bacteria</taxon>
        <taxon>Pseudomonadati</taxon>
        <taxon>Pseudomonadota</taxon>
        <taxon>Gammaproteobacteria</taxon>
        <taxon>Enterobacterales</taxon>
        <taxon>Pectobacteriaceae</taxon>
        <taxon>Pectobacterium</taxon>
    </lineage>
</organism>
<keyword evidence="2 4" id="KW-0547">Nucleotide-binding</keyword>
<dbReference type="PROSITE" id="PS50975">
    <property type="entry name" value="ATP_GRASP"/>
    <property type="match status" value="1"/>
</dbReference>
<evidence type="ECO:0000259" key="5">
    <source>
        <dbReference type="PROSITE" id="PS50975"/>
    </source>
</evidence>
<comment type="caution">
    <text evidence="6">The sequence shown here is derived from an EMBL/GenBank/DDBJ whole genome shotgun (WGS) entry which is preliminary data.</text>
</comment>
<evidence type="ECO:0000313" key="6">
    <source>
        <dbReference type="EMBL" id="KFX20757.1"/>
    </source>
</evidence>
<evidence type="ECO:0000256" key="4">
    <source>
        <dbReference type="PROSITE-ProRule" id="PRU00409"/>
    </source>
</evidence>
<keyword evidence="7" id="KW-1185">Reference proteome</keyword>
<evidence type="ECO:0000313" key="7">
    <source>
        <dbReference type="Proteomes" id="UP000032869"/>
    </source>
</evidence>